<dbReference type="InterPro" id="IPR041881">
    <property type="entry name" value="PqqD_sf"/>
</dbReference>
<organism evidence="1 2">
    <name type="scientific">Methylomonas subterranea</name>
    <dbReference type="NCBI Taxonomy" id="2952225"/>
    <lineage>
        <taxon>Bacteria</taxon>
        <taxon>Pseudomonadati</taxon>
        <taxon>Pseudomonadota</taxon>
        <taxon>Gammaproteobacteria</taxon>
        <taxon>Methylococcales</taxon>
        <taxon>Methylococcaceae</taxon>
        <taxon>Methylomonas</taxon>
    </lineage>
</organism>
<dbReference type="Gene3D" id="1.10.10.1150">
    <property type="entry name" value="Coenzyme PQQ synthesis protein D (PqqD)"/>
    <property type="match status" value="1"/>
</dbReference>
<keyword evidence="2" id="KW-1185">Reference proteome</keyword>
<sequence length="96" mass="11227">MDDKQILTLETRVARSERLTGSQVDNEWVMIDLESGEYYGLNAIASDIWQLLVEPIRVADLCADLLRRYDVDKERCEGEVLVLLRQMQEKRMLRVV</sequence>
<dbReference type="EMBL" id="JANIBJ010000023">
    <property type="protein sequence ID" value="MCQ8105047.1"/>
    <property type="molecule type" value="Genomic_DNA"/>
</dbReference>
<proteinExistence type="predicted"/>
<evidence type="ECO:0000313" key="2">
    <source>
        <dbReference type="Proteomes" id="UP001524499"/>
    </source>
</evidence>
<accession>A0ABT1TJ15</accession>
<reference evidence="1 2" key="1">
    <citation type="submission" date="2022-07" db="EMBL/GenBank/DDBJ databases">
        <title>Methylomonas rivi sp. nov., Methylomonas rosea sp. nov., Methylomonas aureus sp. nov. and Methylomonas subterranea sp. nov., four novel methanotrophs isolated from a freshwater creek and the deep terrestrial subsurface.</title>
        <authorList>
            <person name="Abin C."/>
            <person name="Sankaranarayanan K."/>
            <person name="Garner C."/>
            <person name="Sindelar R."/>
            <person name="Kotary K."/>
            <person name="Garner R."/>
            <person name="Barclay S."/>
            <person name="Lawson P."/>
            <person name="Krumholz L."/>
        </authorList>
    </citation>
    <scope>NUCLEOTIDE SEQUENCE [LARGE SCALE GENOMIC DNA]</scope>
    <source>
        <strain evidence="1 2">SURF-2</strain>
    </source>
</reference>
<name>A0ABT1TJ15_9GAMM</name>
<dbReference type="InterPro" id="IPR008792">
    <property type="entry name" value="PQQD"/>
</dbReference>
<gene>
    <name evidence="1" type="ORF">NP590_13100</name>
</gene>
<evidence type="ECO:0000313" key="1">
    <source>
        <dbReference type="EMBL" id="MCQ8105047.1"/>
    </source>
</evidence>
<dbReference type="RefSeq" id="WP_256602925.1">
    <property type="nucleotide sequence ID" value="NZ_JANIBJ010000023.1"/>
</dbReference>
<dbReference type="Pfam" id="PF05402">
    <property type="entry name" value="PqqD"/>
    <property type="match status" value="1"/>
</dbReference>
<dbReference type="Proteomes" id="UP001524499">
    <property type="component" value="Unassembled WGS sequence"/>
</dbReference>
<comment type="caution">
    <text evidence="1">The sequence shown here is derived from an EMBL/GenBank/DDBJ whole genome shotgun (WGS) entry which is preliminary data.</text>
</comment>
<protein>
    <submittedName>
        <fullName evidence="1">PqqD family peptide modification chaperone</fullName>
    </submittedName>
</protein>